<sequence length="357" mass="39329">MQSAGHLGDMLREMRRTFAAAAAKRPAVLFIEEIDATGSRESQDRHSANYRRQVINQFLQEIDALRRSEGVLLIGATNHRDALDPAFLRPGRFDLHHTLTRPTQAQIRHMLQLSLPEMEETELVTLAQAYAGETPAMIDATLRAAKARALRSRQPLTVLTLMADRPPAPEGFDRRIAIHECGHAIVATLLRAGPVRRMPLSRDGGSTSRGSAIHEGTPLEFEHELTIIMGGRAAERLARGSISAGTGGSVESDLAQASALQLQFDREFGLGVNGNGWLGPANMQRLVPDDADRLRVKLDQFERRARALLAPHRDLLERLAAHLVEHRELQEADLRPWLSGLQPVDLAEADLNGAPSK</sequence>
<feature type="domain" description="Peptidase M41" evidence="3">
    <location>
        <begin position="174"/>
        <end position="271"/>
    </location>
</feature>
<dbReference type="PANTHER" id="PTHR23076:SF97">
    <property type="entry name" value="ATP-DEPENDENT ZINC METALLOPROTEASE YME1L1"/>
    <property type="match status" value="1"/>
</dbReference>
<protein>
    <submittedName>
        <fullName evidence="4">Peptidase family M41</fullName>
    </submittedName>
</protein>
<dbReference type="Gene3D" id="1.20.58.760">
    <property type="entry name" value="Peptidase M41"/>
    <property type="match status" value="1"/>
</dbReference>
<proteinExistence type="inferred from homology"/>
<evidence type="ECO:0000313" key="5">
    <source>
        <dbReference type="Proteomes" id="UP000198994"/>
    </source>
</evidence>
<dbReference type="EMBL" id="FNAV01000041">
    <property type="protein sequence ID" value="SDF64567.1"/>
    <property type="molecule type" value="Genomic_DNA"/>
</dbReference>
<dbReference type="GO" id="GO:0030163">
    <property type="term" value="P:protein catabolic process"/>
    <property type="evidence" value="ECO:0007669"/>
    <property type="project" value="TreeGrafter"/>
</dbReference>
<dbReference type="CDD" id="cd19481">
    <property type="entry name" value="RecA-like_protease"/>
    <property type="match status" value="1"/>
</dbReference>
<feature type="domain" description="ATPase AAA-type core" evidence="2">
    <location>
        <begin position="7"/>
        <end position="97"/>
    </location>
</feature>
<dbReference type="PROSITE" id="PS00674">
    <property type="entry name" value="AAA"/>
    <property type="match status" value="1"/>
</dbReference>
<dbReference type="PANTHER" id="PTHR23076">
    <property type="entry name" value="METALLOPROTEASE M41 FTSH"/>
    <property type="match status" value="1"/>
</dbReference>
<evidence type="ECO:0000256" key="1">
    <source>
        <dbReference type="RuleBase" id="RU003651"/>
    </source>
</evidence>
<evidence type="ECO:0000313" key="4">
    <source>
        <dbReference type="EMBL" id="SDF64567.1"/>
    </source>
</evidence>
<dbReference type="GO" id="GO:0016887">
    <property type="term" value="F:ATP hydrolysis activity"/>
    <property type="evidence" value="ECO:0007669"/>
    <property type="project" value="InterPro"/>
</dbReference>
<organism evidence="4 5">
    <name type="scientific">Salipiger thiooxidans</name>
    <dbReference type="NCBI Taxonomy" id="282683"/>
    <lineage>
        <taxon>Bacteria</taxon>
        <taxon>Pseudomonadati</taxon>
        <taxon>Pseudomonadota</taxon>
        <taxon>Alphaproteobacteria</taxon>
        <taxon>Rhodobacterales</taxon>
        <taxon>Roseobacteraceae</taxon>
        <taxon>Salipiger</taxon>
    </lineage>
</organism>
<dbReference type="InterPro" id="IPR003960">
    <property type="entry name" value="ATPase_AAA_CS"/>
</dbReference>
<dbReference type="Proteomes" id="UP000198994">
    <property type="component" value="Unassembled WGS sequence"/>
</dbReference>
<evidence type="ECO:0000259" key="2">
    <source>
        <dbReference type="Pfam" id="PF00004"/>
    </source>
</evidence>
<keyword evidence="1" id="KW-0547">Nucleotide-binding</keyword>
<dbReference type="GO" id="GO:0005886">
    <property type="term" value="C:plasma membrane"/>
    <property type="evidence" value="ECO:0007669"/>
    <property type="project" value="TreeGrafter"/>
</dbReference>
<dbReference type="SUPFAM" id="SSF52540">
    <property type="entry name" value="P-loop containing nucleoside triphosphate hydrolases"/>
    <property type="match status" value="1"/>
</dbReference>
<dbReference type="GO" id="GO:0005524">
    <property type="term" value="F:ATP binding"/>
    <property type="evidence" value="ECO:0007669"/>
    <property type="project" value="UniProtKB-KW"/>
</dbReference>
<dbReference type="Pfam" id="PF01434">
    <property type="entry name" value="Peptidase_M41"/>
    <property type="match status" value="1"/>
</dbReference>
<dbReference type="Pfam" id="PF00004">
    <property type="entry name" value="AAA"/>
    <property type="match status" value="1"/>
</dbReference>
<dbReference type="InterPro" id="IPR027417">
    <property type="entry name" value="P-loop_NTPase"/>
</dbReference>
<dbReference type="InterPro" id="IPR003959">
    <property type="entry name" value="ATPase_AAA_core"/>
</dbReference>
<dbReference type="AlphaFoldDB" id="A0A1G7MS82"/>
<gene>
    <name evidence="4" type="ORF">SAMN04488105_1414</name>
</gene>
<dbReference type="GO" id="GO:0004222">
    <property type="term" value="F:metalloendopeptidase activity"/>
    <property type="evidence" value="ECO:0007669"/>
    <property type="project" value="InterPro"/>
</dbReference>
<keyword evidence="1" id="KW-0067">ATP-binding</keyword>
<dbReference type="Gene3D" id="3.40.50.300">
    <property type="entry name" value="P-loop containing nucleotide triphosphate hydrolases"/>
    <property type="match status" value="1"/>
</dbReference>
<accession>A0A1G7MS82</accession>
<name>A0A1G7MS82_9RHOB</name>
<evidence type="ECO:0000259" key="3">
    <source>
        <dbReference type="Pfam" id="PF01434"/>
    </source>
</evidence>
<keyword evidence="5" id="KW-1185">Reference proteome</keyword>
<dbReference type="SUPFAM" id="SSF140990">
    <property type="entry name" value="FtsH protease domain-like"/>
    <property type="match status" value="1"/>
</dbReference>
<dbReference type="GO" id="GO:0006508">
    <property type="term" value="P:proteolysis"/>
    <property type="evidence" value="ECO:0007669"/>
    <property type="project" value="InterPro"/>
</dbReference>
<dbReference type="GO" id="GO:0004176">
    <property type="term" value="F:ATP-dependent peptidase activity"/>
    <property type="evidence" value="ECO:0007669"/>
    <property type="project" value="InterPro"/>
</dbReference>
<dbReference type="InterPro" id="IPR037219">
    <property type="entry name" value="Peptidase_M41-like"/>
</dbReference>
<comment type="similarity">
    <text evidence="1">Belongs to the AAA ATPase family.</text>
</comment>
<reference evidence="5" key="1">
    <citation type="submission" date="2016-10" db="EMBL/GenBank/DDBJ databases">
        <authorList>
            <person name="Varghese N."/>
            <person name="Submissions S."/>
        </authorList>
    </citation>
    <scope>NUCLEOTIDE SEQUENCE [LARGE SCALE GENOMIC DNA]</scope>
    <source>
        <strain evidence="5">DSM 10146</strain>
    </source>
</reference>
<dbReference type="Gene3D" id="1.10.8.60">
    <property type="match status" value="1"/>
</dbReference>
<dbReference type="InterPro" id="IPR000642">
    <property type="entry name" value="Peptidase_M41"/>
</dbReference>
<dbReference type="STRING" id="282683.SAMN04488105_1414"/>